<protein>
    <submittedName>
        <fullName evidence="1">Uncharacterized protein</fullName>
    </submittedName>
</protein>
<name>A0A835IJE3_9MAGN</name>
<comment type="caution">
    <text evidence="1">The sequence shown here is derived from an EMBL/GenBank/DDBJ whole genome shotgun (WGS) entry which is preliminary data.</text>
</comment>
<keyword evidence="2" id="KW-1185">Reference proteome</keyword>
<evidence type="ECO:0000313" key="1">
    <source>
        <dbReference type="EMBL" id="KAF9617477.1"/>
    </source>
</evidence>
<organism evidence="1 2">
    <name type="scientific">Coptis chinensis</name>
    <dbReference type="NCBI Taxonomy" id="261450"/>
    <lineage>
        <taxon>Eukaryota</taxon>
        <taxon>Viridiplantae</taxon>
        <taxon>Streptophyta</taxon>
        <taxon>Embryophyta</taxon>
        <taxon>Tracheophyta</taxon>
        <taxon>Spermatophyta</taxon>
        <taxon>Magnoliopsida</taxon>
        <taxon>Ranunculales</taxon>
        <taxon>Ranunculaceae</taxon>
        <taxon>Coptidoideae</taxon>
        <taxon>Coptis</taxon>
    </lineage>
</organism>
<accession>A0A835IJE3</accession>
<sequence length="148" mass="16919">MQSYGVSGADSFIEHKKCGELQRSLKSNTFVDDIDDTMSVNKCFETCNEVNIQSGEPEELREPILDEVENHHEENYIPQNNCCPWNSYFENTFEKPLEDNDLSKVSDGEQRCELVDGEFLERDKAAVIPLKGNSLQDSKHDTLMLKPN</sequence>
<gene>
    <name evidence="1" type="ORF">IFM89_036438</name>
</gene>
<evidence type="ECO:0000313" key="2">
    <source>
        <dbReference type="Proteomes" id="UP000631114"/>
    </source>
</evidence>
<proteinExistence type="predicted"/>
<dbReference type="AlphaFoldDB" id="A0A835IJE3"/>
<reference evidence="1 2" key="1">
    <citation type="submission" date="2020-10" db="EMBL/GenBank/DDBJ databases">
        <title>The Coptis chinensis genome and diversification of protoberbering-type alkaloids.</title>
        <authorList>
            <person name="Wang B."/>
            <person name="Shu S."/>
            <person name="Song C."/>
            <person name="Liu Y."/>
        </authorList>
    </citation>
    <scope>NUCLEOTIDE SEQUENCE [LARGE SCALE GENOMIC DNA]</scope>
    <source>
        <strain evidence="1">HL-2020</strain>
        <tissue evidence="1">Leaf</tissue>
    </source>
</reference>
<dbReference type="OrthoDB" id="1931260at2759"/>
<dbReference type="EMBL" id="JADFTS010000003">
    <property type="protein sequence ID" value="KAF9617477.1"/>
    <property type="molecule type" value="Genomic_DNA"/>
</dbReference>
<dbReference type="Proteomes" id="UP000631114">
    <property type="component" value="Unassembled WGS sequence"/>
</dbReference>